<evidence type="ECO:0000313" key="3">
    <source>
        <dbReference type="Proteomes" id="UP000521943"/>
    </source>
</evidence>
<reference evidence="2 3" key="1">
    <citation type="submission" date="2020-07" db="EMBL/GenBank/DDBJ databases">
        <title>Comparative genomics of pyrophilous fungi reveals a link between fire events and developmental genes.</title>
        <authorList>
            <consortium name="DOE Joint Genome Institute"/>
            <person name="Steindorff A.S."/>
            <person name="Carver A."/>
            <person name="Calhoun S."/>
            <person name="Stillman K."/>
            <person name="Liu H."/>
            <person name="Lipzen A."/>
            <person name="Pangilinan J."/>
            <person name="Labutti K."/>
            <person name="Bruns T.D."/>
            <person name="Grigoriev I.V."/>
        </authorList>
    </citation>
    <scope>NUCLEOTIDE SEQUENCE [LARGE SCALE GENOMIC DNA]</scope>
    <source>
        <strain evidence="2 3">CBS 144469</strain>
    </source>
</reference>
<dbReference type="EMBL" id="JACGCI010000207">
    <property type="protein sequence ID" value="KAF6742020.1"/>
    <property type="molecule type" value="Genomic_DNA"/>
</dbReference>
<dbReference type="AlphaFoldDB" id="A0A8H6H7N9"/>
<gene>
    <name evidence="2" type="ORF">DFP72DRAFT_1082785</name>
</gene>
<evidence type="ECO:0000256" key="1">
    <source>
        <dbReference type="SAM" id="MobiDB-lite"/>
    </source>
</evidence>
<evidence type="ECO:0000313" key="2">
    <source>
        <dbReference type="EMBL" id="KAF6742020.1"/>
    </source>
</evidence>
<proteinExistence type="predicted"/>
<organism evidence="2 3">
    <name type="scientific">Ephemerocybe angulata</name>
    <dbReference type="NCBI Taxonomy" id="980116"/>
    <lineage>
        <taxon>Eukaryota</taxon>
        <taxon>Fungi</taxon>
        <taxon>Dikarya</taxon>
        <taxon>Basidiomycota</taxon>
        <taxon>Agaricomycotina</taxon>
        <taxon>Agaricomycetes</taxon>
        <taxon>Agaricomycetidae</taxon>
        <taxon>Agaricales</taxon>
        <taxon>Agaricineae</taxon>
        <taxon>Psathyrellaceae</taxon>
        <taxon>Ephemerocybe</taxon>
    </lineage>
</organism>
<feature type="region of interest" description="Disordered" evidence="1">
    <location>
        <begin position="67"/>
        <end position="95"/>
    </location>
</feature>
<feature type="compositionally biased region" description="Polar residues" evidence="1">
    <location>
        <begin position="1"/>
        <end position="15"/>
    </location>
</feature>
<keyword evidence="3" id="KW-1185">Reference proteome</keyword>
<feature type="region of interest" description="Disordered" evidence="1">
    <location>
        <begin position="1"/>
        <end position="29"/>
    </location>
</feature>
<feature type="compositionally biased region" description="Polar residues" evidence="1">
    <location>
        <begin position="81"/>
        <end position="95"/>
    </location>
</feature>
<sequence length="95" mass="10293">MAPPSTFRSQLSVQRESNKRTRNGSRTGPLLGARLEAVGRLDGTRVFRPSLLSLALVVAECLRLTSYPDNPIRPSFGEDGLTSTSFSSQPIDESA</sequence>
<name>A0A8H6H7N9_9AGAR</name>
<dbReference type="Proteomes" id="UP000521943">
    <property type="component" value="Unassembled WGS sequence"/>
</dbReference>
<accession>A0A8H6H7N9</accession>
<comment type="caution">
    <text evidence="2">The sequence shown here is derived from an EMBL/GenBank/DDBJ whole genome shotgun (WGS) entry which is preliminary data.</text>
</comment>
<protein>
    <submittedName>
        <fullName evidence="2">Uncharacterized protein</fullName>
    </submittedName>
</protein>